<reference evidence="2 3" key="1">
    <citation type="submission" date="2024-11" db="EMBL/GenBank/DDBJ databases">
        <title>Chromosome-level genome assembly of Eucalyptus globulus Labill. provides insights into its genome evolution.</title>
        <authorList>
            <person name="Li X."/>
        </authorList>
    </citation>
    <scope>NUCLEOTIDE SEQUENCE [LARGE SCALE GENOMIC DNA]</scope>
    <source>
        <strain evidence="2">CL2024</strain>
        <tissue evidence="2">Fresh tender leaves</tissue>
    </source>
</reference>
<dbReference type="AlphaFoldDB" id="A0ABD3KVJ6"/>
<accession>A0ABD3KVJ6</accession>
<comment type="caution">
    <text evidence="2">The sequence shown here is derived from an EMBL/GenBank/DDBJ whole genome shotgun (WGS) entry which is preliminary data.</text>
</comment>
<evidence type="ECO:0000313" key="2">
    <source>
        <dbReference type="EMBL" id="KAL3743259.1"/>
    </source>
</evidence>
<dbReference type="EMBL" id="JBJKBG010000004">
    <property type="protein sequence ID" value="KAL3743259.1"/>
    <property type="molecule type" value="Genomic_DNA"/>
</dbReference>
<keyword evidence="3" id="KW-1185">Reference proteome</keyword>
<proteinExistence type="predicted"/>
<gene>
    <name evidence="2" type="ORF">ACJRO7_018548</name>
</gene>
<organism evidence="2 3">
    <name type="scientific">Eucalyptus globulus</name>
    <name type="common">Tasmanian blue gum</name>
    <dbReference type="NCBI Taxonomy" id="34317"/>
    <lineage>
        <taxon>Eukaryota</taxon>
        <taxon>Viridiplantae</taxon>
        <taxon>Streptophyta</taxon>
        <taxon>Embryophyta</taxon>
        <taxon>Tracheophyta</taxon>
        <taxon>Spermatophyta</taxon>
        <taxon>Magnoliopsida</taxon>
        <taxon>eudicotyledons</taxon>
        <taxon>Gunneridae</taxon>
        <taxon>Pentapetalae</taxon>
        <taxon>rosids</taxon>
        <taxon>malvids</taxon>
        <taxon>Myrtales</taxon>
        <taxon>Myrtaceae</taxon>
        <taxon>Myrtoideae</taxon>
        <taxon>Eucalypteae</taxon>
        <taxon>Eucalyptus</taxon>
    </lineage>
</organism>
<protein>
    <submittedName>
        <fullName evidence="2">Uncharacterized protein</fullName>
    </submittedName>
</protein>
<evidence type="ECO:0000313" key="3">
    <source>
        <dbReference type="Proteomes" id="UP001634007"/>
    </source>
</evidence>
<name>A0ABD3KVJ6_EUCGL</name>
<sequence length="130" mass="14654">MANVKRSRESNPRKIGVKHLQIIIWQENKNKEAHTYSNMRGQRRSHRNGEGSATDVGEESGAGGLKSSRSLNASWADTMARPTIKAKTRRDLTLVRKTTTTVRRERAARVSQSKKAQPRKTRGWSAGWKA</sequence>
<dbReference type="Proteomes" id="UP001634007">
    <property type="component" value="Unassembled WGS sequence"/>
</dbReference>
<feature type="region of interest" description="Disordered" evidence="1">
    <location>
        <begin position="29"/>
        <end position="130"/>
    </location>
</feature>
<evidence type="ECO:0000256" key="1">
    <source>
        <dbReference type="SAM" id="MobiDB-lite"/>
    </source>
</evidence>